<dbReference type="Proteomes" id="UP000289758">
    <property type="component" value="Unassembled WGS sequence"/>
</dbReference>
<keyword evidence="6 14" id="KW-0812">Transmembrane</keyword>
<dbReference type="Gene3D" id="2.40.170.20">
    <property type="entry name" value="TonB-dependent receptor, beta-barrel domain"/>
    <property type="match status" value="1"/>
</dbReference>
<dbReference type="InterPro" id="IPR039426">
    <property type="entry name" value="TonB-dep_rcpt-like"/>
</dbReference>
<evidence type="ECO:0000256" key="7">
    <source>
        <dbReference type="ARBA" id="ARBA00022729"/>
    </source>
</evidence>
<dbReference type="CDD" id="cd01347">
    <property type="entry name" value="ligand_gated_channel"/>
    <property type="match status" value="1"/>
</dbReference>
<dbReference type="PROSITE" id="PS01156">
    <property type="entry name" value="TONB_DEPENDENT_REC_2"/>
    <property type="match status" value="1"/>
</dbReference>
<evidence type="ECO:0000256" key="6">
    <source>
        <dbReference type="ARBA" id="ARBA00022692"/>
    </source>
</evidence>
<dbReference type="RefSeq" id="WP_129086915.1">
    <property type="nucleotide sequence ID" value="NZ_CP053836.1"/>
</dbReference>
<evidence type="ECO:0000256" key="1">
    <source>
        <dbReference type="ARBA" id="ARBA00004571"/>
    </source>
</evidence>
<dbReference type="InterPro" id="IPR012910">
    <property type="entry name" value="Plug_dom"/>
</dbReference>
<keyword evidence="20" id="KW-1185">Reference proteome</keyword>
<evidence type="ECO:0000256" key="4">
    <source>
        <dbReference type="ARBA" id="ARBA00022452"/>
    </source>
</evidence>
<evidence type="ECO:0000256" key="12">
    <source>
        <dbReference type="ARBA" id="ARBA00023170"/>
    </source>
</evidence>
<dbReference type="InterPro" id="IPR010917">
    <property type="entry name" value="TonB_rcpt_CS"/>
</dbReference>
<dbReference type="InterPro" id="IPR037066">
    <property type="entry name" value="Plug_dom_sf"/>
</dbReference>
<reference evidence="19 20" key="1">
    <citation type="submission" date="2017-10" db="EMBL/GenBank/DDBJ databases">
        <title>Genomics of the genus Arcobacter.</title>
        <authorList>
            <person name="Perez-Cataluna A."/>
            <person name="Figueras M.J."/>
        </authorList>
    </citation>
    <scope>NUCLEOTIDE SEQUENCE [LARGE SCALE GENOMIC DNA]</scope>
    <source>
        <strain evidence="19 20">CECT 8441</strain>
    </source>
</reference>
<dbReference type="EMBL" id="PDKK01000004">
    <property type="protein sequence ID" value="RXK06323.1"/>
    <property type="molecule type" value="Genomic_DNA"/>
</dbReference>
<accession>A0A4V1M0K1</accession>
<gene>
    <name evidence="19" type="ORF">CRV07_06390</name>
</gene>
<keyword evidence="5" id="KW-0410">Iron transport</keyword>
<dbReference type="PANTHER" id="PTHR32552">
    <property type="entry name" value="FERRICHROME IRON RECEPTOR-RELATED"/>
    <property type="match status" value="1"/>
</dbReference>
<feature type="chain" id="PRO_5020389524" evidence="16">
    <location>
        <begin position="26"/>
        <end position="705"/>
    </location>
</feature>
<evidence type="ECO:0000256" key="11">
    <source>
        <dbReference type="ARBA" id="ARBA00023136"/>
    </source>
</evidence>
<dbReference type="InterPro" id="IPR010105">
    <property type="entry name" value="TonB_sidphr_rcpt"/>
</dbReference>
<keyword evidence="9" id="KW-0406">Ion transport</keyword>
<organism evidence="19 20">
    <name type="scientific">Halarcobacter ebronensis</name>
    <dbReference type="NCBI Taxonomy" id="1462615"/>
    <lineage>
        <taxon>Bacteria</taxon>
        <taxon>Pseudomonadati</taxon>
        <taxon>Campylobacterota</taxon>
        <taxon>Epsilonproteobacteria</taxon>
        <taxon>Campylobacterales</taxon>
        <taxon>Arcobacteraceae</taxon>
        <taxon>Halarcobacter</taxon>
    </lineage>
</organism>
<dbReference type="Gene3D" id="2.170.130.10">
    <property type="entry name" value="TonB-dependent receptor, plug domain"/>
    <property type="match status" value="1"/>
</dbReference>
<dbReference type="InterPro" id="IPR000531">
    <property type="entry name" value="Beta-barrel_TonB"/>
</dbReference>
<dbReference type="FunFam" id="2.170.130.10:FF:000010">
    <property type="entry name" value="Ferripyoverdine receptor"/>
    <property type="match status" value="1"/>
</dbReference>
<dbReference type="Pfam" id="PF00593">
    <property type="entry name" value="TonB_dep_Rec_b-barrel"/>
    <property type="match status" value="1"/>
</dbReference>
<evidence type="ECO:0000256" key="16">
    <source>
        <dbReference type="SAM" id="SignalP"/>
    </source>
</evidence>
<keyword evidence="10 15" id="KW-0798">TonB box</keyword>
<dbReference type="PROSITE" id="PS52016">
    <property type="entry name" value="TONB_DEPENDENT_REC_3"/>
    <property type="match status" value="1"/>
</dbReference>
<sequence length="705" mass="78281">MKFKNKKIFALSVFTALALQSGLYAQSENESTEKKSLGNVEVLATDSQEESYTVNSMSTATKLDLSLRNTPQSVSVLTAQKLEDMGVTSYQQMLRYVTGVTIDQWDERMHSTARGFTIDYYKIDGMPTYSEYNERDIDLAIFERVEIVRGANGLTTGSGNPSMSINLVRKRANSKEFTGDVSLSAGSWNSYGLTADIGSKLNESGSVRGRLVVKHESSDSYMDKYEKENNVIYGVIDADLTDTTYLSIGGSYQKLDRSGIRWGGLPAFYSDGTRTDFDRSQTVSEDWTYWNSEIKSVFADLKQNLYKDITFNASYSHDIIGSDTALLYFNGAINKADGSGIQYMDWLAETENVQDNYDVNIDVPFELGGLTQQLILGASYNLNKTTQYDGIYPDGYYTALTNYFNYNIAYPTSTASDILYITAPEQIEQKGVYLAGKFSLTNDLKLIAGARLSSWEYTSSNPSTESRKFDNEVTPYVGLVYELDDNHSVYASYTSIFQPQSSKDSSGNYLNPIEGKSYETGIKGEYFDGKLNTSLSIFRIEQDKVAKDNPSGVFVPGTTTIASIEADGVTSKGFEFDVSGKVTDNFTLDFGIANFEAKEADGTKYNTKASRTTANLFGKYTFNKFAIGAGVNYKSKYYTDTTLGRITQDAFALVNAMASYKIDKSTSLQLNVDNLFDKKYYDGIGANGMVYGTPRSAMLTLKYTF</sequence>
<dbReference type="PANTHER" id="PTHR32552:SF74">
    <property type="entry name" value="HYDROXAMATE SIDEROPHORE RECEPTOR FHUE"/>
    <property type="match status" value="1"/>
</dbReference>
<dbReference type="GO" id="GO:0015891">
    <property type="term" value="P:siderophore transport"/>
    <property type="evidence" value="ECO:0007669"/>
    <property type="project" value="InterPro"/>
</dbReference>
<evidence type="ECO:0000256" key="9">
    <source>
        <dbReference type="ARBA" id="ARBA00023065"/>
    </source>
</evidence>
<feature type="signal peptide" evidence="16">
    <location>
        <begin position="1"/>
        <end position="25"/>
    </location>
</feature>
<keyword evidence="7 16" id="KW-0732">Signal</keyword>
<protein>
    <submittedName>
        <fullName evidence="19">TonB-dependent siderophore receptor</fullName>
    </submittedName>
</protein>
<dbReference type="SUPFAM" id="SSF56935">
    <property type="entry name" value="Porins"/>
    <property type="match status" value="1"/>
</dbReference>
<evidence type="ECO:0000256" key="15">
    <source>
        <dbReference type="RuleBase" id="RU003357"/>
    </source>
</evidence>
<evidence type="ECO:0000256" key="13">
    <source>
        <dbReference type="ARBA" id="ARBA00023237"/>
    </source>
</evidence>
<evidence type="ECO:0000313" key="19">
    <source>
        <dbReference type="EMBL" id="RXK06323.1"/>
    </source>
</evidence>
<comment type="caution">
    <text evidence="19">The sequence shown here is derived from an EMBL/GenBank/DDBJ whole genome shotgun (WGS) entry which is preliminary data.</text>
</comment>
<comment type="subcellular location">
    <subcellularLocation>
        <location evidence="1 14">Cell outer membrane</location>
        <topology evidence="1 14">Multi-pass membrane protein</topology>
    </subcellularLocation>
</comment>
<dbReference type="GO" id="GO:0009279">
    <property type="term" value="C:cell outer membrane"/>
    <property type="evidence" value="ECO:0007669"/>
    <property type="project" value="UniProtKB-SubCell"/>
</dbReference>
<evidence type="ECO:0000313" key="20">
    <source>
        <dbReference type="Proteomes" id="UP000289758"/>
    </source>
</evidence>
<feature type="domain" description="TonB-dependent receptor-like beta-barrel" evidence="17">
    <location>
        <begin position="251"/>
        <end position="675"/>
    </location>
</feature>
<proteinExistence type="inferred from homology"/>
<dbReference type="GO" id="GO:0015344">
    <property type="term" value="F:siderophore uptake transmembrane transporter activity"/>
    <property type="evidence" value="ECO:0007669"/>
    <property type="project" value="TreeGrafter"/>
</dbReference>
<dbReference type="Pfam" id="PF07715">
    <property type="entry name" value="Plug"/>
    <property type="match status" value="1"/>
</dbReference>
<keyword evidence="11 14" id="KW-0472">Membrane</keyword>
<keyword evidence="12 19" id="KW-0675">Receptor</keyword>
<comment type="similarity">
    <text evidence="2 14 15">Belongs to the TonB-dependent receptor family.</text>
</comment>
<keyword evidence="4 14" id="KW-1134">Transmembrane beta strand</keyword>
<evidence type="ECO:0000256" key="5">
    <source>
        <dbReference type="ARBA" id="ARBA00022496"/>
    </source>
</evidence>
<keyword evidence="8" id="KW-0408">Iron</keyword>
<evidence type="ECO:0000259" key="17">
    <source>
        <dbReference type="Pfam" id="PF00593"/>
    </source>
</evidence>
<dbReference type="OrthoDB" id="174652at2"/>
<feature type="domain" description="TonB-dependent receptor plug" evidence="18">
    <location>
        <begin position="67"/>
        <end position="161"/>
    </location>
</feature>
<evidence type="ECO:0000256" key="3">
    <source>
        <dbReference type="ARBA" id="ARBA00022448"/>
    </source>
</evidence>
<evidence type="ECO:0000256" key="10">
    <source>
        <dbReference type="ARBA" id="ARBA00023077"/>
    </source>
</evidence>
<evidence type="ECO:0000256" key="14">
    <source>
        <dbReference type="PROSITE-ProRule" id="PRU01360"/>
    </source>
</evidence>
<dbReference type="NCBIfam" id="TIGR01783">
    <property type="entry name" value="TonB-siderophor"/>
    <property type="match status" value="1"/>
</dbReference>
<evidence type="ECO:0000259" key="18">
    <source>
        <dbReference type="Pfam" id="PF07715"/>
    </source>
</evidence>
<name>A0A4V1M0K1_9BACT</name>
<evidence type="ECO:0000256" key="2">
    <source>
        <dbReference type="ARBA" id="ARBA00009810"/>
    </source>
</evidence>
<keyword evidence="13 14" id="KW-0998">Cell outer membrane</keyword>
<dbReference type="GO" id="GO:0038023">
    <property type="term" value="F:signaling receptor activity"/>
    <property type="evidence" value="ECO:0007669"/>
    <property type="project" value="InterPro"/>
</dbReference>
<evidence type="ECO:0000256" key="8">
    <source>
        <dbReference type="ARBA" id="ARBA00023004"/>
    </source>
</evidence>
<keyword evidence="3 14" id="KW-0813">Transport</keyword>
<dbReference type="InterPro" id="IPR036942">
    <property type="entry name" value="Beta-barrel_TonB_sf"/>
</dbReference>
<dbReference type="AlphaFoldDB" id="A0A4V1M0K1"/>